<evidence type="ECO:0008006" key="3">
    <source>
        <dbReference type="Google" id="ProtNLM"/>
    </source>
</evidence>
<name>A0A7M7HLF1_STRPU</name>
<dbReference type="AlphaFoldDB" id="A0A7M7HLF1"/>
<dbReference type="EnsemblMetazoa" id="XM_011680185">
    <property type="protein sequence ID" value="XP_011678487"/>
    <property type="gene ID" value="LOC105445105"/>
</dbReference>
<evidence type="ECO:0000313" key="2">
    <source>
        <dbReference type="Proteomes" id="UP000007110"/>
    </source>
</evidence>
<dbReference type="OrthoDB" id="10015106at2759"/>
<evidence type="ECO:0000313" key="1">
    <source>
        <dbReference type="EnsemblMetazoa" id="XP_011678487"/>
    </source>
</evidence>
<sequence length="215" mass="24956">MKMAICCPWMSRKHRHYDDIDDQDTNINRPGATETSALLKNGHTSFRYRGGCLVDAYKASYRSWEDDINLWSDPYDVTHTRISQDKELDGLIRDWRKATTNMEKKVTYEKVQAIRLQRKRVQDRWRKGLEKLGFDAQAEHLVRVSSASGMTQPEPPSEQALNLHQAIVYQTDLFSDAEVQDRRYGIILDRLISLDIAEDFFSIAKQMYPKEPGGI</sequence>
<dbReference type="PANTHER" id="PTHR34340">
    <property type="entry name" value="MELANOREGULIN"/>
    <property type="match status" value="1"/>
</dbReference>
<accession>A0A7M7HLF1</accession>
<protein>
    <recommendedName>
        <fullName evidence="3">Melanoregulin</fullName>
    </recommendedName>
</protein>
<keyword evidence="2" id="KW-1185">Reference proteome</keyword>
<proteinExistence type="predicted"/>
<dbReference type="GeneID" id="105445105"/>
<dbReference type="Pfam" id="PF15812">
    <property type="entry name" value="MREG"/>
    <property type="match status" value="1"/>
</dbReference>
<dbReference type="RefSeq" id="XP_011678487.1">
    <property type="nucleotide sequence ID" value="XM_011680185.2"/>
</dbReference>
<organism evidence="1 2">
    <name type="scientific">Strongylocentrotus purpuratus</name>
    <name type="common">Purple sea urchin</name>
    <dbReference type="NCBI Taxonomy" id="7668"/>
    <lineage>
        <taxon>Eukaryota</taxon>
        <taxon>Metazoa</taxon>
        <taxon>Echinodermata</taxon>
        <taxon>Eleutherozoa</taxon>
        <taxon>Echinozoa</taxon>
        <taxon>Echinoidea</taxon>
        <taxon>Euechinoidea</taxon>
        <taxon>Echinacea</taxon>
        <taxon>Camarodonta</taxon>
        <taxon>Echinidea</taxon>
        <taxon>Strongylocentrotidae</taxon>
        <taxon>Strongylocentrotus</taxon>
    </lineage>
</organism>
<dbReference type="InParanoid" id="A0A7M7HLF1"/>
<reference evidence="2" key="1">
    <citation type="submission" date="2015-02" db="EMBL/GenBank/DDBJ databases">
        <title>Genome sequencing for Strongylocentrotus purpuratus.</title>
        <authorList>
            <person name="Murali S."/>
            <person name="Liu Y."/>
            <person name="Vee V."/>
            <person name="English A."/>
            <person name="Wang M."/>
            <person name="Skinner E."/>
            <person name="Han Y."/>
            <person name="Muzny D.M."/>
            <person name="Worley K.C."/>
            <person name="Gibbs R.A."/>
        </authorList>
    </citation>
    <scope>NUCLEOTIDE SEQUENCE</scope>
</reference>
<dbReference type="Proteomes" id="UP000007110">
    <property type="component" value="Unassembled WGS sequence"/>
</dbReference>
<dbReference type="InterPro" id="IPR031638">
    <property type="entry name" value="Melanoregulin"/>
</dbReference>
<dbReference type="KEGG" id="spu:105445105"/>
<dbReference type="PANTHER" id="PTHR34340:SF2">
    <property type="entry name" value="MELANOREGULIN"/>
    <property type="match status" value="1"/>
</dbReference>
<dbReference type="OMA" id="VQDRWKR"/>
<dbReference type="GO" id="GO:0032402">
    <property type="term" value="P:melanosome transport"/>
    <property type="evidence" value="ECO:0007669"/>
    <property type="project" value="InterPro"/>
</dbReference>
<reference evidence="1" key="2">
    <citation type="submission" date="2021-01" db="UniProtKB">
        <authorList>
            <consortium name="EnsemblMetazoa"/>
        </authorList>
    </citation>
    <scope>IDENTIFICATION</scope>
</reference>
<dbReference type="FunCoup" id="A0A7M7HLF1">
    <property type="interactions" value="431"/>
</dbReference>